<dbReference type="EMBL" id="JACHJI010000001">
    <property type="protein sequence ID" value="MBB4896478.1"/>
    <property type="molecule type" value="Genomic_DNA"/>
</dbReference>
<gene>
    <name evidence="2" type="ORF">FHS37_000494</name>
</gene>
<keyword evidence="3" id="KW-1185">Reference proteome</keyword>
<name>A0A7W7PPG4_9ACTN</name>
<organism evidence="2 3">
    <name type="scientific">Streptomyces griseomycini</name>
    <dbReference type="NCBI Taxonomy" id="66895"/>
    <lineage>
        <taxon>Bacteria</taxon>
        <taxon>Bacillati</taxon>
        <taxon>Actinomycetota</taxon>
        <taxon>Actinomycetes</taxon>
        <taxon>Kitasatosporales</taxon>
        <taxon>Streptomycetaceae</taxon>
        <taxon>Streptomyces</taxon>
    </lineage>
</organism>
<feature type="region of interest" description="Disordered" evidence="1">
    <location>
        <begin position="23"/>
        <end position="59"/>
    </location>
</feature>
<reference evidence="2 3" key="1">
    <citation type="submission" date="2020-08" db="EMBL/GenBank/DDBJ databases">
        <title>Genomic Encyclopedia of Type Strains, Phase III (KMG-III): the genomes of soil and plant-associated and newly described type strains.</title>
        <authorList>
            <person name="Whitman W."/>
        </authorList>
    </citation>
    <scope>NUCLEOTIDE SEQUENCE [LARGE SCALE GENOMIC DNA]</scope>
    <source>
        <strain evidence="2 3">CECT 3273</strain>
    </source>
</reference>
<dbReference type="AlphaFoldDB" id="A0A7W7PPG4"/>
<dbReference type="RefSeq" id="WP_184817327.1">
    <property type="nucleotide sequence ID" value="NZ_BMTI01000001.1"/>
</dbReference>
<protein>
    <submittedName>
        <fullName evidence="2">Uncharacterized protein</fullName>
    </submittedName>
</protein>
<proteinExistence type="predicted"/>
<comment type="caution">
    <text evidence="2">The sequence shown here is derived from an EMBL/GenBank/DDBJ whole genome shotgun (WGS) entry which is preliminary data.</text>
</comment>
<evidence type="ECO:0000313" key="2">
    <source>
        <dbReference type="EMBL" id="MBB4896478.1"/>
    </source>
</evidence>
<evidence type="ECO:0000256" key="1">
    <source>
        <dbReference type="SAM" id="MobiDB-lite"/>
    </source>
</evidence>
<evidence type="ECO:0000313" key="3">
    <source>
        <dbReference type="Proteomes" id="UP000579523"/>
    </source>
</evidence>
<sequence>MVTLEVPETDSWPSCAVRGARGIPRRGAVPGAETQGMTAGGPAALPETLSTVPPVRERP</sequence>
<dbReference type="Proteomes" id="UP000579523">
    <property type="component" value="Unassembled WGS sequence"/>
</dbReference>
<accession>A0A7W7PPG4</accession>